<evidence type="ECO:0008006" key="4">
    <source>
        <dbReference type="Google" id="ProtNLM"/>
    </source>
</evidence>
<gene>
    <name evidence="2" type="ORF">LPBF_01315</name>
</gene>
<accession>A0A1B9E9M5</accession>
<dbReference type="Proteomes" id="UP000093510">
    <property type="component" value="Unassembled WGS sequence"/>
</dbReference>
<comment type="caution">
    <text evidence="2">The sequence shown here is derived from an EMBL/GenBank/DDBJ whole genome shotgun (WGS) entry which is preliminary data.</text>
</comment>
<sequence length="64" mass="7621">MKKSIFYISFLLFIYSLFRFLKIIIYDYEQLTEYGFGYLVAQTTFVIVFGITAFILRPKKTTKA</sequence>
<dbReference type="EMBL" id="LVEP01000002">
    <property type="protein sequence ID" value="OCB78660.1"/>
    <property type="molecule type" value="Genomic_DNA"/>
</dbReference>
<proteinExistence type="predicted"/>
<evidence type="ECO:0000313" key="3">
    <source>
        <dbReference type="Proteomes" id="UP000093510"/>
    </source>
</evidence>
<dbReference type="AlphaFoldDB" id="A0A1B9E9M5"/>
<reference evidence="2 3" key="1">
    <citation type="submission" date="2016-03" db="EMBL/GenBank/DDBJ databases">
        <authorList>
            <person name="Ploux O."/>
        </authorList>
    </citation>
    <scope>NUCLEOTIDE SEQUENCE [LARGE SCALE GENOMIC DNA]</scope>
    <source>
        <strain evidence="2 3">LPB0076</strain>
    </source>
</reference>
<protein>
    <recommendedName>
        <fullName evidence="4">C4-dicarboxylate ABC transporter</fullName>
    </recommendedName>
</protein>
<keyword evidence="1" id="KW-0472">Membrane</keyword>
<keyword evidence="3" id="KW-1185">Reference proteome</keyword>
<keyword evidence="1" id="KW-1133">Transmembrane helix</keyword>
<feature type="transmembrane region" description="Helical" evidence="1">
    <location>
        <begin position="5"/>
        <end position="24"/>
    </location>
</feature>
<evidence type="ECO:0000256" key="1">
    <source>
        <dbReference type="SAM" id="Phobius"/>
    </source>
</evidence>
<feature type="transmembrane region" description="Helical" evidence="1">
    <location>
        <begin position="36"/>
        <end position="56"/>
    </location>
</feature>
<evidence type="ECO:0000313" key="2">
    <source>
        <dbReference type="EMBL" id="OCB78660.1"/>
    </source>
</evidence>
<name>A0A1B9E9M5_9FLAO</name>
<keyword evidence="1" id="KW-0812">Transmembrane</keyword>
<dbReference type="STRING" id="1763534.GCA_001831475_01698"/>
<organism evidence="2 3">
    <name type="scientific">Flavobacterium crassostreae</name>
    <dbReference type="NCBI Taxonomy" id="1763534"/>
    <lineage>
        <taxon>Bacteria</taxon>
        <taxon>Pseudomonadati</taxon>
        <taxon>Bacteroidota</taxon>
        <taxon>Flavobacteriia</taxon>
        <taxon>Flavobacteriales</taxon>
        <taxon>Flavobacteriaceae</taxon>
        <taxon>Flavobacterium</taxon>
    </lineage>
</organism>